<feature type="transmembrane region" description="Helical" evidence="6">
    <location>
        <begin position="601"/>
        <end position="624"/>
    </location>
</feature>
<dbReference type="AlphaFoldDB" id="A0A8H3DV21"/>
<feature type="compositionally biased region" description="Low complexity" evidence="5">
    <location>
        <begin position="570"/>
        <end position="587"/>
    </location>
</feature>
<feature type="compositionally biased region" description="Polar residues" evidence="5">
    <location>
        <begin position="715"/>
        <end position="731"/>
    </location>
</feature>
<gene>
    <name evidence="7" type="ORF">RDB_LOCUS14239</name>
</gene>
<keyword evidence="3 6" id="KW-1133">Transmembrane helix</keyword>
<organism evidence="7 8">
    <name type="scientific">Rhizoctonia solani</name>
    <dbReference type="NCBI Taxonomy" id="456999"/>
    <lineage>
        <taxon>Eukaryota</taxon>
        <taxon>Fungi</taxon>
        <taxon>Dikarya</taxon>
        <taxon>Basidiomycota</taxon>
        <taxon>Agaricomycotina</taxon>
        <taxon>Agaricomycetes</taxon>
        <taxon>Cantharellales</taxon>
        <taxon>Ceratobasidiaceae</taxon>
        <taxon>Rhizoctonia</taxon>
    </lineage>
</organism>
<feature type="transmembrane region" description="Helical" evidence="6">
    <location>
        <begin position="516"/>
        <end position="538"/>
    </location>
</feature>
<name>A0A8H3DV21_9AGAM</name>
<reference evidence="7" key="1">
    <citation type="submission" date="2021-01" db="EMBL/GenBank/DDBJ databases">
        <authorList>
            <person name="Kaushik A."/>
        </authorList>
    </citation>
    <scope>NUCLEOTIDE SEQUENCE</scope>
    <source>
        <strain evidence="7">AG5</strain>
    </source>
</reference>
<dbReference type="PANTHER" id="PTHR23112">
    <property type="entry name" value="G PROTEIN-COUPLED RECEPTOR 157-RELATED"/>
    <property type="match status" value="1"/>
</dbReference>
<dbReference type="CDD" id="cd12148">
    <property type="entry name" value="fungal_TF_MHR"/>
    <property type="match status" value="1"/>
</dbReference>
<comment type="subcellular location">
    <subcellularLocation>
        <location evidence="1">Membrane</location>
        <topology evidence="1">Multi-pass membrane protein</topology>
    </subcellularLocation>
</comment>
<dbReference type="SUPFAM" id="SSF81321">
    <property type="entry name" value="Family A G protein-coupled receptor-like"/>
    <property type="match status" value="1"/>
</dbReference>
<accession>A0A8H3DV21</accession>
<dbReference type="GO" id="GO:0005886">
    <property type="term" value="C:plasma membrane"/>
    <property type="evidence" value="ECO:0007669"/>
    <property type="project" value="TreeGrafter"/>
</dbReference>
<feature type="transmembrane region" description="Helical" evidence="6">
    <location>
        <begin position="344"/>
        <end position="365"/>
    </location>
</feature>
<evidence type="ECO:0000313" key="8">
    <source>
        <dbReference type="Proteomes" id="UP000663827"/>
    </source>
</evidence>
<evidence type="ECO:0000256" key="6">
    <source>
        <dbReference type="SAM" id="Phobius"/>
    </source>
</evidence>
<dbReference type="Gene3D" id="1.20.1070.10">
    <property type="entry name" value="Rhodopsin 7-helix transmembrane proteins"/>
    <property type="match status" value="1"/>
</dbReference>
<feature type="transmembrane region" description="Helical" evidence="6">
    <location>
        <begin position="386"/>
        <end position="409"/>
    </location>
</feature>
<feature type="region of interest" description="Disordered" evidence="5">
    <location>
        <begin position="715"/>
        <end position="750"/>
    </location>
</feature>
<feature type="transmembrane region" description="Helical" evidence="6">
    <location>
        <begin position="440"/>
        <end position="457"/>
    </location>
</feature>
<evidence type="ECO:0000256" key="4">
    <source>
        <dbReference type="ARBA" id="ARBA00023136"/>
    </source>
</evidence>
<sequence length="750" mass="83767">MIRSLSQQTASTTADLSIPNYSPLIHCALLAFASIFSEDPSFRANEIRVKFATQAKDWVFDQFNDFHPTLLPALALLAEYHNGMGERNTGYMYLGMGMRAVKAAPNQANISSHTWYSWSVFAQEAFSALGSGRPNQMPPPVIPIDYSTEHSRDYSSVEAETFVRSCKLAVIATQINKNRRSDSSGFANLQLQLDAWYNSLPHGSLVRQRASFMHPHVLCLHIGYWWILLRIHFPLYRRSQSNNSSIGSDEDQSVNMCNRATENLVQLFAEFDARYTLRYFPENLLQVHSSTFSFSGVLTLTDMAFDDKIEYTYEHDYHTTGNRVGLAVGELGHIVSYYLTFTELIGVTGMFSAISTMVLLGYIVWHSWLNKRRELPMVQGMRSFTHSALGVFLISLLLSDLIQGAAFSINFKWAADGGMYPSVACTAQGSVSQVGDLGSAIWSLAIAYYTFSLLFLFKKPPIWMTWTIFVLGWSTIIILPIIGPYGIENVKTRGHFYAISGAWCWVGDGYQLERFLYVYMWIFLSLGTSLVLYGLVYLRFSGRLVVENGKLVWNKSSSGWSFGSFMASMSTPTRQSTTPRPSETSQTNGIGKHLKTISKRLMLYPLVYSIVTIPVAVCRIGTLAGWKPPFGLYIFAGITFSSSGITNVMLFIATRHSLLRKSVLIQPRIRVTTHQVTVLEDANGIQAIHLNNLTMASPTDDHVSKVISEDRASVVSTKYAPSSRSTEASSPGPTPPETYNRPGFVARGKP</sequence>
<evidence type="ECO:0000256" key="1">
    <source>
        <dbReference type="ARBA" id="ARBA00004141"/>
    </source>
</evidence>
<comment type="caution">
    <text evidence="7">The sequence shown here is derived from an EMBL/GenBank/DDBJ whole genome shotgun (WGS) entry which is preliminary data.</text>
</comment>
<evidence type="ECO:0000256" key="3">
    <source>
        <dbReference type="ARBA" id="ARBA00022989"/>
    </source>
</evidence>
<evidence type="ECO:0000313" key="7">
    <source>
        <dbReference type="EMBL" id="CAE7069395.1"/>
    </source>
</evidence>
<dbReference type="GO" id="GO:0007189">
    <property type="term" value="P:adenylate cyclase-activating G protein-coupled receptor signaling pathway"/>
    <property type="evidence" value="ECO:0007669"/>
    <property type="project" value="TreeGrafter"/>
</dbReference>
<evidence type="ECO:0000256" key="2">
    <source>
        <dbReference type="ARBA" id="ARBA00022692"/>
    </source>
</evidence>
<keyword evidence="2 6" id="KW-0812">Transmembrane</keyword>
<feature type="region of interest" description="Disordered" evidence="5">
    <location>
        <begin position="570"/>
        <end position="589"/>
    </location>
</feature>
<evidence type="ECO:0008006" key="9">
    <source>
        <dbReference type="Google" id="ProtNLM"/>
    </source>
</evidence>
<feature type="transmembrane region" description="Helical" evidence="6">
    <location>
        <begin position="630"/>
        <end position="652"/>
    </location>
</feature>
<dbReference type="PANTHER" id="PTHR23112:SF37">
    <property type="entry name" value="G PROTEIN-COUPLED RECEPTOR GPR1"/>
    <property type="match status" value="1"/>
</dbReference>
<protein>
    <recommendedName>
        <fullName evidence="9">G-protein coupled receptors family 2 profile 2 domain-containing protein</fullName>
    </recommendedName>
</protein>
<dbReference type="GO" id="GO:0004930">
    <property type="term" value="F:G protein-coupled receptor activity"/>
    <property type="evidence" value="ECO:0007669"/>
    <property type="project" value="TreeGrafter"/>
</dbReference>
<feature type="transmembrane region" description="Helical" evidence="6">
    <location>
        <begin position="464"/>
        <end position="487"/>
    </location>
</feature>
<dbReference type="EMBL" id="CAJNJQ010000302">
    <property type="protein sequence ID" value="CAE7069395.1"/>
    <property type="molecule type" value="Genomic_DNA"/>
</dbReference>
<dbReference type="Proteomes" id="UP000663827">
    <property type="component" value="Unassembled WGS sequence"/>
</dbReference>
<proteinExistence type="predicted"/>
<keyword evidence="4 6" id="KW-0472">Membrane</keyword>
<evidence type="ECO:0000256" key="5">
    <source>
        <dbReference type="SAM" id="MobiDB-lite"/>
    </source>
</evidence>